<dbReference type="InterPro" id="IPR036291">
    <property type="entry name" value="NAD(P)-bd_dom_sf"/>
</dbReference>
<dbReference type="SUPFAM" id="SSF51735">
    <property type="entry name" value="NAD(P)-binding Rossmann-fold domains"/>
    <property type="match status" value="1"/>
</dbReference>
<dbReference type="EMBL" id="JAUSVX010000019">
    <property type="protein sequence ID" value="MDQ0473977.1"/>
    <property type="molecule type" value="Genomic_DNA"/>
</dbReference>
<organism evidence="3 4">
    <name type="scientific">Labrys wisconsinensis</name>
    <dbReference type="NCBI Taxonomy" id="425677"/>
    <lineage>
        <taxon>Bacteria</taxon>
        <taxon>Pseudomonadati</taxon>
        <taxon>Pseudomonadota</taxon>
        <taxon>Alphaproteobacteria</taxon>
        <taxon>Hyphomicrobiales</taxon>
        <taxon>Xanthobacteraceae</taxon>
        <taxon>Labrys</taxon>
    </lineage>
</organism>
<comment type="similarity">
    <text evidence="1">Belongs to the short-chain dehydrogenases/reductases (SDR) family.</text>
</comment>
<dbReference type="Gene3D" id="3.40.50.720">
    <property type="entry name" value="NAD(P)-binding Rossmann-like Domain"/>
    <property type="match status" value="1"/>
</dbReference>
<keyword evidence="2" id="KW-0560">Oxidoreductase</keyword>
<evidence type="ECO:0000313" key="4">
    <source>
        <dbReference type="Proteomes" id="UP001242480"/>
    </source>
</evidence>
<evidence type="ECO:0000256" key="2">
    <source>
        <dbReference type="ARBA" id="ARBA00023002"/>
    </source>
</evidence>
<dbReference type="CDD" id="cd05233">
    <property type="entry name" value="SDR_c"/>
    <property type="match status" value="1"/>
</dbReference>
<dbReference type="InterPro" id="IPR002347">
    <property type="entry name" value="SDR_fam"/>
</dbReference>
<keyword evidence="4" id="KW-1185">Reference proteome</keyword>
<dbReference type="PANTHER" id="PTHR24321:SF8">
    <property type="entry name" value="ESTRADIOL 17-BETA-DEHYDROGENASE 8-RELATED"/>
    <property type="match status" value="1"/>
</dbReference>
<evidence type="ECO:0000313" key="3">
    <source>
        <dbReference type="EMBL" id="MDQ0473977.1"/>
    </source>
</evidence>
<name>A0ABU0JI71_9HYPH</name>
<gene>
    <name evidence="3" type="ORF">QO011_007016</name>
</gene>
<dbReference type="Pfam" id="PF13561">
    <property type="entry name" value="adh_short_C2"/>
    <property type="match status" value="1"/>
</dbReference>
<dbReference type="InterPro" id="IPR020904">
    <property type="entry name" value="Sc_DH/Rdtase_CS"/>
</dbReference>
<dbReference type="PANTHER" id="PTHR24321">
    <property type="entry name" value="DEHYDROGENASES, SHORT CHAIN"/>
    <property type="match status" value="1"/>
</dbReference>
<dbReference type="Proteomes" id="UP001242480">
    <property type="component" value="Unassembled WGS sequence"/>
</dbReference>
<dbReference type="PRINTS" id="PR00080">
    <property type="entry name" value="SDRFAMILY"/>
</dbReference>
<proteinExistence type="inferred from homology"/>
<dbReference type="PROSITE" id="PS00061">
    <property type="entry name" value="ADH_SHORT"/>
    <property type="match status" value="1"/>
</dbReference>
<protein>
    <submittedName>
        <fullName evidence="3">NAD(P)-dependent dehydrogenase (Short-subunit alcohol dehydrogenase family)</fullName>
    </submittedName>
</protein>
<sequence>MTAISNDAALAGRVVLVTGAATGIGRATAEHLLARGARVFGVGLDAEEGRALQARHAGAPLIFRETDVTREAQVRTAVDAALAAFGRLDGVVNAAGIYQTGRRLEDVADEDWDRTIAVNLTAIFRICRATLPLLRRAGGGSIVNIASVHALATVPGVPAYAASKAAVLGLSRQMALDYAVDHIRVNALIVGSVATRMTLDGLEAAGGAEAAGLSFASNRIARIADPGEIAAGIAFLLSDAASFVTGSGFVIDGGMTARLL</sequence>
<evidence type="ECO:0000256" key="1">
    <source>
        <dbReference type="ARBA" id="ARBA00006484"/>
    </source>
</evidence>
<accession>A0ABU0JI71</accession>
<dbReference type="PRINTS" id="PR00081">
    <property type="entry name" value="GDHRDH"/>
</dbReference>
<comment type="caution">
    <text evidence="3">The sequence shown here is derived from an EMBL/GenBank/DDBJ whole genome shotgun (WGS) entry which is preliminary data.</text>
</comment>
<reference evidence="3 4" key="1">
    <citation type="submission" date="2023-07" db="EMBL/GenBank/DDBJ databases">
        <title>Genomic Encyclopedia of Type Strains, Phase IV (KMG-IV): sequencing the most valuable type-strain genomes for metagenomic binning, comparative biology and taxonomic classification.</title>
        <authorList>
            <person name="Goeker M."/>
        </authorList>
    </citation>
    <scope>NUCLEOTIDE SEQUENCE [LARGE SCALE GENOMIC DNA]</scope>
    <source>
        <strain evidence="3 4">DSM 19619</strain>
    </source>
</reference>
<dbReference type="RefSeq" id="WP_307282824.1">
    <property type="nucleotide sequence ID" value="NZ_JAUSVX010000019.1"/>
</dbReference>